<dbReference type="CDD" id="cd00090">
    <property type="entry name" value="HTH_ARSR"/>
    <property type="match status" value="1"/>
</dbReference>
<accession>A0A7T0LMQ8</accession>
<evidence type="ECO:0000313" key="3">
    <source>
        <dbReference type="Proteomes" id="UP000594637"/>
    </source>
</evidence>
<dbReference type="InterPro" id="IPR036390">
    <property type="entry name" value="WH_DNA-bd_sf"/>
</dbReference>
<dbReference type="Proteomes" id="UP000594637">
    <property type="component" value="Chromosome"/>
</dbReference>
<protein>
    <submittedName>
        <fullName evidence="2">Helix-turn-helix domain-containing protein</fullName>
    </submittedName>
</protein>
<dbReference type="EMBL" id="CP063989">
    <property type="protein sequence ID" value="QPL06510.1"/>
    <property type="molecule type" value="Genomic_DNA"/>
</dbReference>
<dbReference type="InterPro" id="IPR011991">
    <property type="entry name" value="ArsR-like_HTH"/>
</dbReference>
<evidence type="ECO:0000256" key="1">
    <source>
        <dbReference type="SAM" id="MobiDB-lite"/>
    </source>
</evidence>
<reference evidence="2 3" key="1">
    <citation type="submission" date="2020-11" db="EMBL/GenBank/DDBJ databases">
        <title>Actinomyces sp. ZJ750.</title>
        <authorList>
            <person name="Zhou J."/>
        </authorList>
    </citation>
    <scope>NUCLEOTIDE SEQUENCE [LARGE SCALE GENOMIC DNA]</scope>
    <source>
        <strain evidence="2 3">ZJ750</strain>
    </source>
</reference>
<organism evidence="2 3">
    <name type="scientific">Actinomyces respiraculi</name>
    <dbReference type="NCBI Taxonomy" id="2744574"/>
    <lineage>
        <taxon>Bacteria</taxon>
        <taxon>Bacillati</taxon>
        <taxon>Actinomycetota</taxon>
        <taxon>Actinomycetes</taxon>
        <taxon>Actinomycetales</taxon>
        <taxon>Actinomycetaceae</taxon>
        <taxon>Actinomyces</taxon>
    </lineage>
</organism>
<name>A0A7T0LMQ8_9ACTO</name>
<sequence length="247" mass="26472">MSSSHRAPRPSWADLSTRSALPSTRRRVLEHVESCAEAVTALEIATALGLHHNTVREHLDALISAGFVTSRSRATGRRGRPSILYSSTAPDPEDVLDSYLTLLDVVCETIGTDEAGMRCAQEIGRRWAVVTGAPPVAPVKGRAGDRTDGRADSRELSVAERVAALEPHLSSMGFAPETDGDGGVLLRACPLVTRSRVPHPLVCAMHEAFLNEELRRNDAAGGPGGQRPGRVELTPLQPDGCHLRLVD</sequence>
<feature type="region of interest" description="Disordered" evidence="1">
    <location>
        <begin position="216"/>
        <end position="238"/>
    </location>
</feature>
<dbReference type="AlphaFoldDB" id="A0A7T0LMQ8"/>
<gene>
    <name evidence="2" type="ORF">ID810_02690</name>
</gene>
<dbReference type="InterPro" id="IPR036388">
    <property type="entry name" value="WH-like_DNA-bd_sf"/>
</dbReference>
<dbReference type="SUPFAM" id="SSF46785">
    <property type="entry name" value="Winged helix' DNA-binding domain"/>
    <property type="match status" value="1"/>
</dbReference>
<evidence type="ECO:0000313" key="2">
    <source>
        <dbReference type="EMBL" id="QPL06510.1"/>
    </source>
</evidence>
<dbReference type="Pfam" id="PF12840">
    <property type="entry name" value="HTH_20"/>
    <property type="match status" value="1"/>
</dbReference>
<dbReference type="Gene3D" id="1.10.10.10">
    <property type="entry name" value="Winged helix-like DNA-binding domain superfamily/Winged helix DNA-binding domain"/>
    <property type="match status" value="1"/>
</dbReference>
<proteinExistence type="predicted"/>
<dbReference type="KEGG" id="arep:ID810_02690"/>
<keyword evidence="3" id="KW-1185">Reference proteome</keyword>